<feature type="compositionally biased region" description="Basic and acidic residues" evidence="14">
    <location>
        <begin position="124"/>
        <end position="134"/>
    </location>
</feature>
<keyword evidence="17" id="KW-1185">Reference proteome</keyword>
<sequence length="656" mass="73801">MSHLPMKLLRKKIEKRNLKLRQRNLKLRGASDVSLSETQNGGVSEETMGGGKVKKSLKHSINEGLSEAQNEDMSKETVENVKLKKSPQKSIVLTNGEAAMQSPNSESKKKKKKKKRKMVNDAVPDTKKAKTEDKGEFEEENANTPVETENNVEKPDNEEDSEVPSLPLGLTGAFEDTSFTSLTDLVNENTLKAIQEMGFTNMTEIQHKSVRPLLEGRDLLAAAKTGSGKTLAFLIPAVELIVKLRFMPRNGTGVLILSPTRELAMQTFGVLKELMTHHVHTYGLIMGGSNRSAEAQKLANGINIIVATPGRLLDHMQNTPGFMYKNLQCLVIDEADRILDVGFEEELKQIIKLLPTRRQTMLFSATQTRKVEDLARISLKKEPLYVGVDDDKANATVDGLEQGYVVCPSEKRFLLLFTFLKKNRKKKLMVFFSSCKSVKYHYELLNYIDLPVLAIHFCNADTGILLCTDVAARGLDIPEVDWIVQYDPPDDPKEYIHRVGRTARGLNGRGHALLILRPEELGFLRYLKQSKVPLSEFDFSWSKISDIQSQLEKLIEKNYFLHKSAQEAYKSYIRAYDSHSLKQIFNVNNLNLPQVALSFGFKVPPFVDLNVNSNDGKLKKRGGGGGFGYQKTKKVEKSKIFKHISKKSSDTRQFSH</sequence>
<protein>
    <recommendedName>
        <fullName evidence="13">ATP-dependent RNA helicase</fullName>
        <ecNumber evidence="13">3.6.4.13</ecNumber>
    </recommendedName>
</protein>
<dbReference type="GO" id="GO:0016887">
    <property type="term" value="F:ATP hydrolysis activity"/>
    <property type="evidence" value="ECO:0007669"/>
    <property type="project" value="RHEA"/>
</dbReference>
<dbReference type="Gene3D" id="3.40.50.300">
    <property type="entry name" value="P-loop containing nucleotide triphosphate hydrolases"/>
    <property type="match status" value="2"/>
</dbReference>
<dbReference type="PROSITE" id="PS51194">
    <property type="entry name" value="HELICASE_CTER"/>
    <property type="match status" value="1"/>
</dbReference>
<evidence type="ECO:0000256" key="14">
    <source>
        <dbReference type="SAM" id="MobiDB-lite"/>
    </source>
</evidence>
<dbReference type="AlphaFoldDB" id="A0A1U7TJ86"/>
<dbReference type="CDD" id="cd18787">
    <property type="entry name" value="SF2_C_DEAD"/>
    <property type="match status" value="1"/>
</dbReference>
<dbReference type="InterPro" id="IPR044773">
    <property type="entry name" value="DDX18/Has1_DEADc"/>
</dbReference>
<evidence type="ECO:0000313" key="17">
    <source>
        <dbReference type="Proteomes" id="UP000189704"/>
    </source>
</evidence>
<dbReference type="Proteomes" id="UP000189704">
    <property type="component" value="Unplaced"/>
</dbReference>
<evidence type="ECO:0000256" key="3">
    <source>
        <dbReference type="ARBA" id="ARBA00022801"/>
    </source>
</evidence>
<proteinExistence type="inferred from homology"/>
<dbReference type="Pfam" id="PF00271">
    <property type="entry name" value="Helicase_C"/>
    <property type="match status" value="1"/>
</dbReference>
<dbReference type="GO" id="GO:0003724">
    <property type="term" value="F:RNA helicase activity"/>
    <property type="evidence" value="ECO:0007669"/>
    <property type="project" value="UniProtKB-EC"/>
</dbReference>
<evidence type="ECO:0000256" key="12">
    <source>
        <dbReference type="RuleBase" id="RU000492"/>
    </source>
</evidence>
<evidence type="ECO:0000256" key="4">
    <source>
        <dbReference type="ARBA" id="ARBA00022806"/>
    </source>
</evidence>
<feature type="compositionally biased region" description="Basic residues" evidence="14">
    <location>
        <begin position="108"/>
        <end position="117"/>
    </location>
</feature>
<keyword evidence="5 12" id="KW-0067">ATP-binding</keyword>
<dbReference type="SMART" id="SM01178">
    <property type="entry name" value="DUF4217"/>
    <property type="match status" value="1"/>
</dbReference>
<keyword evidence="6 13" id="KW-0694">RNA-binding</keyword>
<evidence type="ECO:0000256" key="6">
    <source>
        <dbReference type="ARBA" id="ARBA00022884"/>
    </source>
</evidence>
<dbReference type="SMART" id="SM00487">
    <property type="entry name" value="DEXDc"/>
    <property type="match status" value="1"/>
</dbReference>
<accession>A0A1U7TJ86</accession>
<dbReference type="InterPro" id="IPR000629">
    <property type="entry name" value="RNA-helicase_DEAD-box_CS"/>
</dbReference>
<dbReference type="FunFam" id="3.40.50.300:FF:000379">
    <property type="entry name" value="RNA helicase"/>
    <property type="match status" value="1"/>
</dbReference>
<feature type="compositionally biased region" description="Basic and acidic residues" evidence="14">
    <location>
        <begin position="72"/>
        <end position="82"/>
    </location>
</feature>
<evidence type="ECO:0000256" key="2">
    <source>
        <dbReference type="ARBA" id="ARBA00022741"/>
    </source>
</evidence>
<dbReference type="OrthoDB" id="10259640at2759"/>
<dbReference type="GO" id="GO:0005524">
    <property type="term" value="F:ATP binding"/>
    <property type="evidence" value="ECO:0007669"/>
    <property type="project" value="UniProtKB-UniRule"/>
</dbReference>
<dbReference type="RefSeq" id="XP_008053042.1">
    <property type="nucleotide sequence ID" value="XM_008054851.1"/>
</dbReference>
<comment type="subcellular location">
    <subcellularLocation>
        <location evidence="1">Nucleus</location>
        <location evidence="1">Nucleolus</location>
    </subcellularLocation>
</comment>
<comment type="function">
    <text evidence="13">RNA helicase.</text>
</comment>
<dbReference type="FunFam" id="3.40.50.300:FF:000460">
    <property type="entry name" value="RNA helicase"/>
    <property type="match status" value="1"/>
</dbReference>
<dbReference type="GO" id="GO:0005730">
    <property type="term" value="C:nucleolus"/>
    <property type="evidence" value="ECO:0007669"/>
    <property type="project" value="UniProtKB-SubCell"/>
</dbReference>
<evidence type="ECO:0000256" key="10">
    <source>
        <dbReference type="ARBA" id="ARBA00055930"/>
    </source>
</evidence>
<dbReference type="GeneID" id="103257118"/>
<evidence type="ECO:0000313" key="18">
    <source>
        <dbReference type="RefSeq" id="XP_008053042.1"/>
    </source>
</evidence>
<dbReference type="InterPro" id="IPR027417">
    <property type="entry name" value="P-loop_NTPase"/>
</dbReference>
<comment type="similarity">
    <text evidence="8">Belongs to the DEAD box helicase family. DDX18/HAS1 subfamily.</text>
</comment>
<feature type="compositionally biased region" description="Polar residues" evidence="14">
    <location>
        <begin position="33"/>
        <end position="42"/>
    </location>
</feature>
<evidence type="ECO:0000256" key="9">
    <source>
        <dbReference type="ARBA" id="ARBA00047984"/>
    </source>
</evidence>
<dbReference type="SMART" id="SM00490">
    <property type="entry name" value="HELICc"/>
    <property type="match status" value="1"/>
</dbReference>
<evidence type="ECO:0000256" key="1">
    <source>
        <dbReference type="ARBA" id="ARBA00004604"/>
    </source>
</evidence>
<dbReference type="EC" id="3.6.4.13" evidence="13"/>
<evidence type="ECO:0000259" key="15">
    <source>
        <dbReference type="PROSITE" id="PS51192"/>
    </source>
</evidence>
<feature type="domain" description="Helicase C-terminal" evidence="16">
    <location>
        <begin position="399"/>
        <end position="555"/>
    </location>
</feature>
<dbReference type="PROSITE" id="PS51192">
    <property type="entry name" value="HELICASE_ATP_BIND_1"/>
    <property type="match status" value="1"/>
</dbReference>
<evidence type="ECO:0000256" key="8">
    <source>
        <dbReference type="ARBA" id="ARBA00024357"/>
    </source>
</evidence>
<dbReference type="SUPFAM" id="SSF52540">
    <property type="entry name" value="P-loop containing nucleoside triphosphate hydrolases"/>
    <property type="match status" value="2"/>
</dbReference>
<name>A0A1U7TJ86_CARSF</name>
<organism evidence="17 18">
    <name type="scientific">Carlito syrichta</name>
    <name type="common">Philippine tarsier</name>
    <name type="synonym">Tarsius syrichta</name>
    <dbReference type="NCBI Taxonomy" id="1868482"/>
    <lineage>
        <taxon>Eukaryota</taxon>
        <taxon>Metazoa</taxon>
        <taxon>Chordata</taxon>
        <taxon>Craniata</taxon>
        <taxon>Vertebrata</taxon>
        <taxon>Euteleostomi</taxon>
        <taxon>Mammalia</taxon>
        <taxon>Eutheria</taxon>
        <taxon>Euarchontoglires</taxon>
        <taxon>Primates</taxon>
        <taxon>Haplorrhini</taxon>
        <taxon>Tarsiiformes</taxon>
        <taxon>Tarsiidae</taxon>
        <taxon>Carlito</taxon>
    </lineage>
</organism>
<dbReference type="PANTHER" id="PTHR24031">
    <property type="entry name" value="RNA HELICASE"/>
    <property type="match status" value="1"/>
</dbReference>
<dbReference type="PROSITE" id="PS00039">
    <property type="entry name" value="DEAD_ATP_HELICASE"/>
    <property type="match status" value="1"/>
</dbReference>
<keyword evidence="4 12" id="KW-0347">Helicase</keyword>
<dbReference type="InterPro" id="IPR014001">
    <property type="entry name" value="Helicase_ATP-bd"/>
</dbReference>
<feature type="domain" description="Helicase ATP-binding" evidence="15">
    <location>
        <begin position="210"/>
        <end position="385"/>
    </location>
</feature>
<feature type="region of interest" description="Disordered" evidence="14">
    <location>
        <begin position="26"/>
        <end position="170"/>
    </location>
</feature>
<comment type="function">
    <text evidence="10">ATP-dependent RNA helicase that plays a role in the regulation of R-loop homeostasis in both endogenous R-loop-prone regions and at sites of DNA damage. At endogenous loci such as actively transcribed genes, may act as a helicase to resolve the formation of R-loop during transcription and prevent the interference of R-loop with DNA-replication machinery. Also participates in the removal of DNA-lesion-associated R-loop. Plays an essential role for establishing pluripotency during embryogenesis and for pluripotency maintenance in embryonic stem cells. Mechanistically, prevents the polycomb repressive complex 2 (PRC2) from accessing rDNA loci and protects the active chromatin status in nucleolus.</text>
</comment>
<dbReference type="InterPro" id="IPR011545">
    <property type="entry name" value="DEAD/DEAH_box_helicase_dom"/>
</dbReference>
<comment type="catalytic activity">
    <reaction evidence="9 13">
        <text>ATP + H2O = ADP + phosphate + H(+)</text>
        <dbReference type="Rhea" id="RHEA:13065"/>
        <dbReference type="ChEBI" id="CHEBI:15377"/>
        <dbReference type="ChEBI" id="CHEBI:15378"/>
        <dbReference type="ChEBI" id="CHEBI:30616"/>
        <dbReference type="ChEBI" id="CHEBI:43474"/>
        <dbReference type="ChEBI" id="CHEBI:456216"/>
        <dbReference type="EC" id="3.6.4.13"/>
    </reaction>
</comment>
<evidence type="ECO:0000259" key="16">
    <source>
        <dbReference type="PROSITE" id="PS51194"/>
    </source>
</evidence>
<dbReference type="CTD" id="8886"/>
<gene>
    <name evidence="18" type="primary">DDX18</name>
</gene>
<evidence type="ECO:0000256" key="5">
    <source>
        <dbReference type="ARBA" id="ARBA00022840"/>
    </source>
</evidence>
<dbReference type="GO" id="GO:0003723">
    <property type="term" value="F:RNA binding"/>
    <property type="evidence" value="ECO:0007669"/>
    <property type="project" value="UniProtKB-UniRule"/>
</dbReference>
<comment type="domain">
    <text evidence="13">The Q motif is unique to and characteristic of the DEAD box family of RNA helicases and controls ATP binding and hydrolysis.</text>
</comment>
<dbReference type="CDD" id="cd17942">
    <property type="entry name" value="DEADc_DDX18"/>
    <property type="match status" value="1"/>
</dbReference>
<dbReference type="InterPro" id="IPR001650">
    <property type="entry name" value="Helicase_C-like"/>
</dbReference>
<keyword evidence="7" id="KW-0539">Nucleus</keyword>
<dbReference type="Pfam" id="PF13959">
    <property type="entry name" value="CTE_SPB4"/>
    <property type="match status" value="1"/>
</dbReference>
<dbReference type="InterPro" id="IPR025313">
    <property type="entry name" value="SPB4-like_CTE"/>
</dbReference>
<reference evidence="18" key="1">
    <citation type="submission" date="2025-08" db="UniProtKB">
        <authorList>
            <consortium name="RefSeq"/>
        </authorList>
    </citation>
    <scope>IDENTIFICATION</scope>
</reference>
<dbReference type="Pfam" id="PF00270">
    <property type="entry name" value="DEAD"/>
    <property type="match status" value="1"/>
</dbReference>
<comment type="subunit">
    <text evidence="11">Interacts with NOL8; the interaction is RNA-dependent. Interacts with PRC2 complex components EZH2, SUZ2 and JARID2; these interactions prevent deposition of the repressive H3K27me3 mark onto rDNA in pluripotent cells.</text>
</comment>
<keyword evidence="2 12" id="KW-0547">Nucleotide-binding</keyword>
<keyword evidence="3 12" id="KW-0378">Hydrolase</keyword>
<evidence type="ECO:0000256" key="11">
    <source>
        <dbReference type="ARBA" id="ARBA00062957"/>
    </source>
</evidence>
<evidence type="ECO:0000256" key="7">
    <source>
        <dbReference type="ARBA" id="ARBA00023242"/>
    </source>
</evidence>
<evidence type="ECO:0000256" key="13">
    <source>
        <dbReference type="RuleBase" id="RU365068"/>
    </source>
</evidence>